<sequence length="33" mass="3737">MYLSDLAHVIRNKITGTSLRAEPAVLRLVEIRT</sequence>
<evidence type="ECO:0000313" key="1">
    <source>
        <dbReference type="EMBL" id="GCB86827.1"/>
    </source>
</evidence>
<comment type="caution">
    <text evidence="1">The sequence shown here is derived from an EMBL/GenBank/DDBJ whole genome shotgun (WGS) entry which is preliminary data.</text>
</comment>
<organism evidence="1 2">
    <name type="scientific">Scyliorhinus torazame</name>
    <name type="common">Cloudy catshark</name>
    <name type="synonym">Catulus torazame</name>
    <dbReference type="NCBI Taxonomy" id="75743"/>
    <lineage>
        <taxon>Eukaryota</taxon>
        <taxon>Metazoa</taxon>
        <taxon>Chordata</taxon>
        <taxon>Craniata</taxon>
        <taxon>Vertebrata</taxon>
        <taxon>Chondrichthyes</taxon>
        <taxon>Elasmobranchii</taxon>
        <taxon>Galeomorphii</taxon>
        <taxon>Galeoidea</taxon>
        <taxon>Carcharhiniformes</taxon>
        <taxon>Scyliorhinidae</taxon>
        <taxon>Scyliorhinus</taxon>
    </lineage>
</organism>
<evidence type="ECO:0000313" key="2">
    <source>
        <dbReference type="Proteomes" id="UP000288216"/>
    </source>
</evidence>
<dbReference type="AlphaFoldDB" id="A0A401QN32"/>
<feature type="non-terminal residue" evidence="1">
    <location>
        <position position="33"/>
    </location>
</feature>
<reference evidence="1 2" key="1">
    <citation type="journal article" date="2018" name="Nat. Ecol. Evol.">
        <title>Shark genomes provide insights into elasmobranch evolution and the origin of vertebrates.</title>
        <authorList>
            <person name="Hara Y"/>
            <person name="Yamaguchi K"/>
            <person name="Onimaru K"/>
            <person name="Kadota M"/>
            <person name="Koyanagi M"/>
            <person name="Keeley SD"/>
            <person name="Tatsumi K"/>
            <person name="Tanaka K"/>
            <person name="Motone F"/>
            <person name="Kageyama Y"/>
            <person name="Nozu R"/>
            <person name="Adachi N"/>
            <person name="Nishimura O"/>
            <person name="Nakagawa R"/>
            <person name="Tanegashima C"/>
            <person name="Kiyatake I"/>
            <person name="Matsumoto R"/>
            <person name="Murakumo K"/>
            <person name="Nishida K"/>
            <person name="Terakita A"/>
            <person name="Kuratani S"/>
            <person name="Sato K"/>
            <person name="Hyodo S Kuraku.S."/>
        </authorList>
    </citation>
    <scope>NUCLEOTIDE SEQUENCE [LARGE SCALE GENOMIC DNA]</scope>
</reference>
<gene>
    <name evidence="1" type="ORF">scyTo_0027483</name>
</gene>
<protein>
    <submittedName>
        <fullName evidence="1">Uncharacterized protein</fullName>
    </submittedName>
</protein>
<proteinExistence type="predicted"/>
<dbReference type="OrthoDB" id="203440at2759"/>
<name>A0A401QN32_SCYTO</name>
<accession>A0A401QN32</accession>
<dbReference type="EMBL" id="BFAA01349298">
    <property type="protein sequence ID" value="GCB86827.1"/>
    <property type="molecule type" value="Genomic_DNA"/>
</dbReference>
<dbReference type="Proteomes" id="UP000288216">
    <property type="component" value="Unassembled WGS sequence"/>
</dbReference>
<keyword evidence="2" id="KW-1185">Reference proteome</keyword>